<keyword evidence="2" id="KW-1185">Reference proteome</keyword>
<comment type="caution">
    <text evidence="1">The sequence shown here is derived from an EMBL/GenBank/DDBJ whole genome shotgun (WGS) entry which is preliminary data.</text>
</comment>
<dbReference type="OrthoDB" id="2942951at2"/>
<organism evidence="1 2">
    <name type="scientific">Virgibacillus pantothenticus</name>
    <dbReference type="NCBI Taxonomy" id="1473"/>
    <lineage>
        <taxon>Bacteria</taxon>
        <taxon>Bacillati</taxon>
        <taxon>Bacillota</taxon>
        <taxon>Bacilli</taxon>
        <taxon>Bacillales</taxon>
        <taxon>Bacillaceae</taxon>
        <taxon>Virgibacillus</taxon>
    </lineage>
</organism>
<gene>
    <name evidence="1" type="ORF">AFK71_12785</name>
</gene>
<evidence type="ECO:0000313" key="2">
    <source>
        <dbReference type="Proteomes" id="UP000036780"/>
    </source>
</evidence>
<dbReference type="GeneID" id="66871638"/>
<accession>A0A0L0QLH7</accession>
<reference evidence="2" key="1">
    <citation type="submission" date="2015-07" db="EMBL/GenBank/DDBJ databases">
        <title>Fjat-10053 dsm26.</title>
        <authorList>
            <person name="Liu B."/>
            <person name="Wang J."/>
            <person name="Zhu Y."/>
            <person name="Liu G."/>
            <person name="Chen Q."/>
            <person name="Chen Z."/>
            <person name="Lan J."/>
            <person name="Che J."/>
            <person name="Ge C."/>
            <person name="Shi H."/>
            <person name="Pan Z."/>
            <person name="Liu X."/>
        </authorList>
    </citation>
    <scope>NUCLEOTIDE SEQUENCE [LARGE SCALE GENOMIC DNA]</scope>
    <source>
        <strain evidence="2">DSM 26</strain>
    </source>
</reference>
<protein>
    <submittedName>
        <fullName evidence="1">Uncharacterized protein</fullName>
    </submittedName>
</protein>
<name>A0A0L0QLH7_VIRPA</name>
<dbReference type="AlphaFoldDB" id="A0A0L0QLH7"/>
<sequence length="59" mass="6902">MNNSTFFQCYCKSRELQASFTKCLVENELTPEEEKLLTDAIIEQLSISNRLKNHICNFD</sequence>
<dbReference type="Proteomes" id="UP000036780">
    <property type="component" value="Unassembled WGS sequence"/>
</dbReference>
<dbReference type="RefSeq" id="WP_050351905.1">
    <property type="nucleotide sequence ID" value="NZ_CP073011.1"/>
</dbReference>
<dbReference type="PATRIC" id="fig|1473.5.peg.1137"/>
<dbReference type="EMBL" id="LGTO01000007">
    <property type="protein sequence ID" value="KNE19374.1"/>
    <property type="molecule type" value="Genomic_DNA"/>
</dbReference>
<evidence type="ECO:0000313" key="1">
    <source>
        <dbReference type="EMBL" id="KNE19374.1"/>
    </source>
</evidence>
<proteinExistence type="predicted"/>